<keyword evidence="4 6" id="KW-1133">Transmembrane helix</keyword>
<evidence type="ECO:0000313" key="9">
    <source>
        <dbReference type="Proteomes" id="UP000184038"/>
    </source>
</evidence>
<feature type="transmembrane region" description="Helical" evidence="6">
    <location>
        <begin position="158"/>
        <end position="181"/>
    </location>
</feature>
<dbReference type="AlphaFoldDB" id="A0A1M7H2P0"/>
<sequence length="264" mass="29090">MKKKLVLFLFLIICLFAITACSSKKEAATFEYDEAMVKETATQWLDSWNQTDFSGYDDATLEGLVSSGQLDEASKKVFTAWRQTQSDIGAFVKVKDVVIEEAGDMITVVFTATYEGTKNNVVFKVPFDSTLNVNSTAITVEETEAFGGKMESALLNTIIGMGTVFVVLIFISCLIGMFKIIPKIQAKMEKRQEEDFNVVTAIDNTVSQIVEQEELEELVDDGELVAVITAAIMASMASNGEEVPADGLIVRSIKRTNSNKWKKA</sequence>
<reference evidence="8 9" key="1">
    <citation type="submission" date="2016-11" db="EMBL/GenBank/DDBJ databases">
        <authorList>
            <person name="Jaros S."/>
            <person name="Januszkiewicz K."/>
            <person name="Wedrychowicz H."/>
        </authorList>
    </citation>
    <scope>NUCLEOTIDE SEQUENCE [LARGE SCALE GENOMIC DNA]</scope>
    <source>
        <strain evidence="8 9">DSM 15930</strain>
    </source>
</reference>
<evidence type="ECO:0008006" key="10">
    <source>
        <dbReference type="Google" id="ProtNLM"/>
    </source>
</evidence>
<dbReference type="RefSeq" id="WP_073284734.1">
    <property type="nucleotide sequence ID" value="NZ_FRCP01000007.1"/>
</dbReference>
<keyword evidence="9" id="KW-1185">Reference proteome</keyword>
<organism evidence="8 9">
    <name type="scientific">Anaerosporobacter mobilis DSM 15930</name>
    <dbReference type="NCBI Taxonomy" id="1120996"/>
    <lineage>
        <taxon>Bacteria</taxon>
        <taxon>Bacillati</taxon>
        <taxon>Bacillota</taxon>
        <taxon>Clostridia</taxon>
        <taxon>Lachnospirales</taxon>
        <taxon>Lachnospiraceae</taxon>
        <taxon>Anaerosporobacter</taxon>
    </lineage>
</organism>
<dbReference type="Proteomes" id="UP000184038">
    <property type="component" value="Unassembled WGS sequence"/>
</dbReference>
<keyword evidence="3 6" id="KW-0812">Transmembrane</keyword>
<comment type="subcellular location">
    <subcellularLocation>
        <location evidence="1">Cell membrane</location>
    </subcellularLocation>
</comment>
<evidence type="ECO:0000256" key="4">
    <source>
        <dbReference type="ARBA" id="ARBA00022989"/>
    </source>
</evidence>
<dbReference type="GO" id="GO:0036376">
    <property type="term" value="P:sodium ion export across plasma membrane"/>
    <property type="evidence" value="ECO:0007669"/>
    <property type="project" value="InterPro"/>
</dbReference>
<gene>
    <name evidence="8" type="ORF">SAMN02746066_01266</name>
</gene>
<feature type="signal peptide" evidence="7">
    <location>
        <begin position="1"/>
        <end position="19"/>
    </location>
</feature>
<dbReference type="PROSITE" id="PS51257">
    <property type="entry name" value="PROKAR_LIPOPROTEIN"/>
    <property type="match status" value="1"/>
</dbReference>
<dbReference type="STRING" id="1120996.SAMN02746066_01266"/>
<dbReference type="OrthoDB" id="1912660at2"/>
<dbReference type="SUPFAM" id="SSF54427">
    <property type="entry name" value="NTF2-like"/>
    <property type="match status" value="1"/>
</dbReference>
<feature type="chain" id="PRO_5039320292" description="Oxaloacetate decarboxylase, gamma chain" evidence="7">
    <location>
        <begin position="20"/>
        <end position="264"/>
    </location>
</feature>
<evidence type="ECO:0000313" key="8">
    <source>
        <dbReference type="EMBL" id="SHM22922.1"/>
    </source>
</evidence>
<dbReference type="Gene3D" id="3.10.450.590">
    <property type="match status" value="1"/>
</dbReference>
<protein>
    <recommendedName>
        <fullName evidence="10">Oxaloacetate decarboxylase, gamma chain</fullName>
    </recommendedName>
</protein>
<accession>A0A1M7H2P0</accession>
<keyword evidence="7" id="KW-0732">Signal</keyword>
<dbReference type="EMBL" id="FRCP01000007">
    <property type="protein sequence ID" value="SHM22922.1"/>
    <property type="molecule type" value="Genomic_DNA"/>
</dbReference>
<dbReference type="InterPro" id="IPR032710">
    <property type="entry name" value="NTF2-like_dom_sf"/>
</dbReference>
<keyword evidence="2" id="KW-1003">Cell membrane</keyword>
<proteinExistence type="predicted"/>
<dbReference type="GO" id="GO:0015081">
    <property type="term" value="F:sodium ion transmembrane transporter activity"/>
    <property type="evidence" value="ECO:0007669"/>
    <property type="project" value="InterPro"/>
</dbReference>
<keyword evidence="5 6" id="KW-0472">Membrane</keyword>
<evidence type="ECO:0000256" key="1">
    <source>
        <dbReference type="ARBA" id="ARBA00004236"/>
    </source>
</evidence>
<dbReference type="Pfam" id="PF04277">
    <property type="entry name" value="OAD_gamma"/>
    <property type="match status" value="1"/>
</dbReference>
<evidence type="ECO:0000256" key="7">
    <source>
        <dbReference type="SAM" id="SignalP"/>
    </source>
</evidence>
<dbReference type="GO" id="GO:0005886">
    <property type="term" value="C:plasma membrane"/>
    <property type="evidence" value="ECO:0007669"/>
    <property type="project" value="UniProtKB-SubCell"/>
</dbReference>
<evidence type="ECO:0000256" key="5">
    <source>
        <dbReference type="ARBA" id="ARBA00023136"/>
    </source>
</evidence>
<dbReference type="InterPro" id="IPR005899">
    <property type="entry name" value="Na_pump_deCOase"/>
</dbReference>
<evidence type="ECO:0000256" key="3">
    <source>
        <dbReference type="ARBA" id="ARBA00022692"/>
    </source>
</evidence>
<evidence type="ECO:0000256" key="2">
    <source>
        <dbReference type="ARBA" id="ARBA00022475"/>
    </source>
</evidence>
<evidence type="ECO:0000256" key="6">
    <source>
        <dbReference type="SAM" id="Phobius"/>
    </source>
</evidence>
<name>A0A1M7H2P0_9FIRM</name>